<gene>
    <name evidence="1" type="ORF">PANT111_250003</name>
</gene>
<dbReference type="Proteomes" id="UP000433737">
    <property type="component" value="Unassembled WGS sequence"/>
</dbReference>
<sequence length="173" mass="19178">MKMNAINWPEGFVPGYTDNFCSNEVIVADLTVQEIWRLLSEPARWSDYYANSANARFHDNKGPVLEQGVRFYFETFGFPVEAQVTECIAPAEGEAARLAWHGWAGEAGAADRLDVLHAWLIEALPGNRVRILTQETQNGQPARELAVTKPNPMINGHQDWLDGLVAAAKAARA</sequence>
<accession>A0AAX3J8V1</accession>
<dbReference type="EMBL" id="CABWMH010000018">
    <property type="protein sequence ID" value="VXC19742.1"/>
    <property type="molecule type" value="Genomic_DNA"/>
</dbReference>
<evidence type="ECO:0000313" key="2">
    <source>
        <dbReference type="Proteomes" id="UP000433737"/>
    </source>
</evidence>
<dbReference type="InterPro" id="IPR023393">
    <property type="entry name" value="START-like_dom_sf"/>
</dbReference>
<dbReference type="SUPFAM" id="SSF55961">
    <property type="entry name" value="Bet v1-like"/>
    <property type="match status" value="1"/>
</dbReference>
<protein>
    <submittedName>
        <fullName evidence="1">Polyketide cyclase</fullName>
    </submittedName>
</protein>
<proteinExistence type="predicted"/>
<reference evidence="1 2" key="1">
    <citation type="submission" date="2019-10" db="EMBL/GenBank/DDBJ databases">
        <authorList>
            <person name="Karimi E."/>
        </authorList>
    </citation>
    <scope>NUCLEOTIDE SEQUENCE [LARGE SCALE GENOMIC DNA]</scope>
    <source>
        <strain evidence="1">Pantoea sp. 111</strain>
    </source>
</reference>
<organism evidence="1 2">
    <name type="scientific">Pantoea brenneri</name>
    <dbReference type="NCBI Taxonomy" id="472694"/>
    <lineage>
        <taxon>Bacteria</taxon>
        <taxon>Pseudomonadati</taxon>
        <taxon>Pseudomonadota</taxon>
        <taxon>Gammaproteobacteria</taxon>
        <taxon>Enterobacterales</taxon>
        <taxon>Erwiniaceae</taxon>
        <taxon>Pantoea</taxon>
    </lineage>
</organism>
<dbReference type="AlphaFoldDB" id="A0AAX3J8V1"/>
<name>A0AAX3J8V1_9GAMM</name>
<evidence type="ECO:0000313" key="1">
    <source>
        <dbReference type="EMBL" id="VXC19742.1"/>
    </source>
</evidence>
<dbReference type="Gene3D" id="3.30.530.20">
    <property type="match status" value="1"/>
</dbReference>
<comment type="caution">
    <text evidence="1">The sequence shown here is derived from an EMBL/GenBank/DDBJ whole genome shotgun (WGS) entry which is preliminary data.</text>
</comment>